<evidence type="ECO:0000313" key="3">
    <source>
        <dbReference type="Proteomes" id="UP000319671"/>
    </source>
</evidence>
<evidence type="ECO:0000256" key="1">
    <source>
        <dbReference type="SAM" id="MobiDB-lite"/>
    </source>
</evidence>
<accession>A0A561D5M2</accession>
<feature type="region of interest" description="Disordered" evidence="1">
    <location>
        <begin position="1"/>
        <end position="54"/>
    </location>
</feature>
<name>A0A561D5M2_9BACI</name>
<reference evidence="2 3" key="1">
    <citation type="submission" date="2019-06" db="EMBL/GenBank/DDBJ databases">
        <title>Sorghum-associated microbial communities from plants grown in Nebraska, USA.</title>
        <authorList>
            <person name="Schachtman D."/>
        </authorList>
    </citation>
    <scope>NUCLEOTIDE SEQUENCE [LARGE SCALE GENOMIC DNA]</scope>
    <source>
        <strain evidence="2 3">2482</strain>
    </source>
</reference>
<protein>
    <submittedName>
        <fullName evidence="2">Uncharacterized protein</fullName>
    </submittedName>
</protein>
<dbReference type="Proteomes" id="UP000319671">
    <property type="component" value="Unassembled WGS sequence"/>
</dbReference>
<keyword evidence="3" id="KW-1185">Reference proteome</keyword>
<dbReference type="EMBL" id="VIVN01000009">
    <property type="protein sequence ID" value="TWD98622.1"/>
    <property type="molecule type" value="Genomic_DNA"/>
</dbReference>
<dbReference type="RefSeq" id="WP_176541090.1">
    <property type="nucleotide sequence ID" value="NZ_VIVN01000009.1"/>
</dbReference>
<gene>
    <name evidence="2" type="ORF">FB550_109131</name>
</gene>
<evidence type="ECO:0000313" key="2">
    <source>
        <dbReference type="EMBL" id="TWD98622.1"/>
    </source>
</evidence>
<dbReference type="AlphaFoldDB" id="A0A561D5M2"/>
<comment type="caution">
    <text evidence="2">The sequence shown here is derived from an EMBL/GenBank/DDBJ whole genome shotgun (WGS) entry which is preliminary data.</text>
</comment>
<sequence length="54" mass="5807">MQQDQQAKENLGSGSIMNPEFAGTDAQKVKQEIQKDVSQGQGAITSREAGSLRD</sequence>
<organism evidence="2 3">
    <name type="scientific">Neobacillus bataviensis</name>
    <dbReference type="NCBI Taxonomy" id="220685"/>
    <lineage>
        <taxon>Bacteria</taxon>
        <taxon>Bacillati</taxon>
        <taxon>Bacillota</taxon>
        <taxon>Bacilli</taxon>
        <taxon>Bacillales</taxon>
        <taxon>Bacillaceae</taxon>
        <taxon>Neobacillus</taxon>
    </lineage>
</organism>
<proteinExistence type="predicted"/>